<keyword evidence="2" id="KW-1185">Reference proteome</keyword>
<evidence type="ECO:0000313" key="2">
    <source>
        <dbReference type="Proteomes" id="UP000624703"/>
    </source>
</evidence>
<reference evidence="1" key="1">
    <citation type="submission" date="2021-01" db="EMBL/GenBank/DDBJ databases">
        <title>Modified the classification status of verrucomicrobia.</title>
        <authorList>
            <person name="Feng X."/>
        </authorList>
    </citation>
    <scope>NUCLEOTIDE SEQUENCE</scope>
    <source>
        <strain evidence="1">_KCTC 22039</strain>
    </source>
</reference>
<proteinExistence type="predicted"/>
<evidence type="ECO:0000313" key="1">
    <source>
        <dbReference type="EMBL" id="MBK1790407.1"/>
    </source>
</evidence>
<organism evidence="1 2">
    <name type="scientific">Persicirhabdus sediminis</name>
    <dbReference type="NCBI Taxonomy" id="454144"/>
    <lineage>
        <taxon>Bacteria</taxon>
        <taxon>Pseudomonadati</taxon>
        <taxon>Verrucomicrobiota</taxon>
        <taxon>Verrucomicrobiia</taxon>
        <taxon>Verrucomicrobiales</taxon>
        <taxon>Verrucomicrobiaceae</taxon>
        <taxon>Persicirhabdus</taxon>
    </lineage>
</organism>
<dbReference type="EMBL" id="JAENIM010000021">
    <property type="protein sequence ID" value="MBK1790407.1"/>
    <property type="molecule type" value="Genomic_DNA"/>
</dbReference>
<name>A0A8J7MC54_9BACT</name>
<gene>
    <name evidence="1" type="ORF">JIN82_04460</name>
</gene>
<protein>
    <submittedName>
        <fullName evidence="1">Uncharacterized protein</fullName>
    </submittedName>
</protein>
<accession>A0A8J7MC54</accession>
<dbReference type="RefSeq" id="WP_200310439.1">
    <property type="nucleotide sequence ID" value="NZ_JAENIM010000021.1"/>
</dbReference>
<sequence>MTITDPSAEQAALATIEKYHAIDTSQLELRQLDRGTGNNFGEFIVYEVSQTTSNGEKIARVTVNSFLSLGWQQTSYSNLQHDTIDQRNQP</sequence>
<dbReference type="Proteomes" id="UP000624703">
    <property type="component" value="Unassembled WGS sequence"/>
</dbReference>
<dbReference type="AlphaFoldDB" id="A0A8J7MC54"/>
<comment type="caution">
    <text evidence="1">The sequence shown here is derived from an EMBL/GenBank/DDBJ whole genome shotgun (WGS) entry which is preliminary data.</text>
</comment>